<evidence type="ECO:0000259" key="7">
    <source>
        <dbReference type="Pfam" id="PF08281"/>
    </source>
</evidence>
<evidence type="ECO:0000256" key="2">
    <source>
        <dbReference type="ARBA" id="ARBA00023015"/>
    </source>
</evidence>
<evidence type="ECO:0008006" key="10">
    <source>
        <dbReference type="Google" id="ProtNLM"/>
    </source>
</evidence>
<dbReference type="SUPFAM" id="SSF88659">
    <property type="entry name" value="Sigma3 and sigma4 domains of RNA polymerase sigma factors"/>
    <property type="match status" value="1"/>
</dbReference>
<protein>
    <recommendedName>
        <fullName evidence="10">RNA polymerase sigma factor</fullName>
    </recommendedName>
</protein>
<dbReference type="InterPro" id="IPR007627">
    <property type="entry name" value="RNA_pol_sigma70_r2"/>
</dbReference>
<dbReference type="EMBL" id="AZHW01000204">
    <property type="protein sequence ID" value="ETX01766.1"/>
    <property type="molecule type" value="Genomic_DNA"/>
</dbReference>
<dbReference type="NCBIfam" id="TIGR02937">
    <property type="entry name" value="sigma70-ECF"/>
    <property type="match status" value="1"/>
</dbReference>
<dbReference type="InterPro" id="IPR013249">
    <property type="entry name" value="RNA_pol_sigma70_r4_t2"/>
</dbReference>
<sequence>MEIDPLKLSDETYRSQIFTRLVQDYQDRIYRYCVDRLGEAQGEEIAQDVFLTAWENLAKFRQESMVSTWLTGIAKNKCIQAFRNRGRRQTIVATFVEDIRYQSHAEGSVSPEVTVLDEARRDELAQGMLKMREDERLLLNLRYHKGLPVAEVAELLGISEAAVRKRLLRALERLRKIMNADVAG</sequence>
<keyword evidence="5" id="KW-0804">Transcription</keyword>
<dbReference type="AlphaFoldDB" id="W4LVH1"/>
<proteinExistence type="inferred from homology"/>
<comment type="caution">
    <text evidence="8">The sequence shown here is derived from an EMBL/GenBank/DDBJ whole genome shotgun (WGS) entry which is preliminary data.</text>
</comment>
<gene>
    <name evidence="8" type="ORF">ETSY1_06120</name>
</gene>
<dbReference type="InterPro" id="IPR013324">
    <property type="entry name" value="RNA_pol_sigma_r3/r4-like"/>
</dbReference>
<dbReference type="Pfam" id="PF04542">
    <property type="entry name" value="Sigma70_r2"/>
    <property type="match status" value="1"/>
</dbReference>
<evidence type="ECO:0000256" key="3">
    <source>
        <dbReference type="ARBA" id="ARBA00023082"/>
    </source>
</evidence>
<reference evidence="8 9" key="1">
    <citation type="journal article" date="2014" name="Nature">
        <title>An environmental bacterial taxon with a large and distinct metabolic repertoire.</title>
        <authorList>
            <person name="Wilson M.C."/>
            <person name="Mori T."/>
            <person name="Ruckert C."/>
            <person name="Uria A.R."/>
            <person name="Helf M.J."/>
            <person name="Takada K."/>
            <person name="Gernert C."/>
            <person name="Steffens U.A."/>
            <person name="Heycke N."/>
            <person name="Schmitt S."/>
            <person name="Rinke C."/>
            <person name="Helfrich E.J."/>
            <person name="Brachmann A.O."/>
            <person name="Gurgui C."/>
            <person name="Wakimoto T."/>
            <person name="Kracht M."/>
            <person name="Crusemann M."/>
            <person name="Hentschel U."/>
            <person name="Abe I."/>
            <person name="Matsunaga S."/>
            <person name="Kalinowski J."/>
            <person name="Takeyama H."/>
            <person name="Piel J."/>
        </authorList>
    </citation>
    <scope>NUCLEOTIDE SEQUENCE [LARGE SCALE GENOMIC DNA]</scope>
    <source>
        <strain evidence="9">TSY1</strain>
    </source>
</reference>
<dbReference type="InterPro" id="IPR036388">
    <property type="entry name" value="WH-like_DNA-bd_sf"/>
</dbReference>
<dbReference type="InterPro" id="IPR014284">
    <property type="entry name" value="RNA_pol_sigma-70_dom"/>
</dbReference>
<evidence type="ECO:0000256" key="4">
    <source>
        <dbReference type="ARBA" id="ARBA00023125"/>
    </source>
</evidence>
<keyword evidence="3" id="KW-0731">Sigma factor</keyword>
<keyword evidence="4" id="KW-0238">DNA-binding</keyword>
<comment type="similarity">
    <text evidence="1">Belongs to the sigma-70 factor family. ECF subfamily.</text>
</comment>
<keyword evidence="2" id="KW-0805">Transcription regulation</keyword>
<dbReference type="InterPro" id="IPR039425">
    <property type="entry name" value="RNA_pol_sigma-70-like"/>
</dbReference>
<organism evidence="8 9">
    <name type="scientific">Entotheonella factor</name>
    <dbReference type="NCBI Taxonomy" id="1429438"/>
    <lineage>
        <taxon>Bacteria</taxon>
        <taxon>Pseudomonadati</taxon>
        <taxon>Nitrospinota/Tectimicrobiota group</taxon>
        <taxon>Candidatus Tectimicrobiota</taxon>
        <taxon>Candidatus Entotheonellia</taxon>
        <taxon>Candidatus Entotheonellales</taxon>
        <taxon>Candidatus Entotheonellaceae</taxon>
        <taxon>Candidatus Entotheonella</taxon>
    </lineage>
</organism>
<evidence type="ECO:0000256" key="1">
    <source>
        <dbReference type="ARBA" id="ARBA00010641"/>
    </source>
</evidence>
<keyword evidence="9" id="KW-1185">Reference proteome</keyword>
<dbReference type="SUPFAM" id="SSF88946">
    <property type="entry name" value="Sigma2 domain of RNA polymerase sigma factors"/>
    <property type="match status" value="1"/>
</dbReference>
<dbReference type="Gene3D" id="1.10.1740.10">
    <property type="match status" value="1"/>
</dbReference>
<accession>W4LVH1</accession>
<dbReference type="GO" id="GO:0003677">
    <property type="term" value="F:DNA binding"/>
    <property type="evidence" value="ECO:0007669"/>
    <property type="project" value="UniProtKB-KW"/>
</dbReference>
<evidence type="ECO:0000259" key="6">
    <source>
        <dbReference type="Pfam" id="PF04542"/>
    </source>
</evidence>
<dbReference type="Proteomes" id="UP000019141">
    <property type="component" value="Unassembled WGS sequence"/>
</dbReference>
<dbReference type="GO" id="GO:0016987">
    <property type="term" value="F:sigma factor activity"/>
    <property type="evidence" value="ECO:0007669"/>
    <property type="project" value="UniProtKB-KW"/>
</dbReference>
<evidence type="ECO:0000313" key="8">
    <source>
        <dbReference type="EMBL" id="ETX01766.1"/>
    </source>
</evidence>
<name>W4LVH1_ENTF1</name>
<evidence type="ECO:0000313" key="9">
    <source>
        <dbReference type="Proteomes" id="UP000019141"/>
    </source>
</evidence>
<dbReference type="PANTHER" id="PTHR43133">
    <property type="entry name" value="RNA POLYMERASE ECF-TYPE SIGMA FACTO"/>
    <property type="match status" value="1"/>
</dbReference>
<dbReference type="PANTHER" id="PTHR43133:SF8">
    <property type="entry name" value="RNA POLYMERASE SIGMA FACTOR HI_1459-RELATED"/>
    <property type="match status" value="1"/>
</dbReference>
<feature type="domain" description="RNA polymerase sigma factor 70 region 4 type 2" evidence="7">
    <location>
        <begin position="122"/>
        <end position="174"/>
    </location>
</feature>
<dbReference type="GO" id="GO:0006352">
    <property type="term" value="P:DNA-templated transcription initiation"/>
    <property type="evidence" value="ECO:0007669"/>
    <property type="project" value="InterPro"/>
</dbReference>
<dbReference type="InterPro" id="IPR013325">
    <property type="entry name" value="RNA_pol_sigma_r2"/>
</dbReference>
<dbReference type="HOGENOM" id="CLU_047691_3_4_7"/>
<feature type="domain" description="RNA polymerase sigma-70 region 2" evidence="6">
    <location>
        <begin position="21"/>
        <end position="88"/>
    </location>
</feature>
<evidence type="ECO:0000256" key="5">
    <source>
        <dbReference type="ARBA" id="ARBA00023163"/>
    </source>
</evidence>
<dbReference type="Gene3D" id="1.10.10.10">
    <property type="entry name" value="Winged helix-like DNA-binding domain superfamily/Winged helix DNA-binding domain"/>
    <property type="match status" value="1"/>
</dbReference>
<dbReference type="Pfam" id="PF08281">
    <property type="entry name" value="Sigma70_r4_2"/>
    <property type="match status" value="1"/>
</dbReference>